<name>B1FTG6_PARG4</name>
<accession>B1FTG6</accession>
<evidence type="ECO:0000256" key="1">
    <source>
        <dbReference type="SAM" id="SignalP"/>
    </source>
</evidence>
<keyword evidence="3" id="KW-1185">Reference proteome</keyword>
<reference evidence="2 3" key="1">
    <citation type="submission" date="2008-03" db="EMBL/GenBank/DDBJ databases">
        <title>Sequencing of the draft genome and assembly of Burkholderia graminis C4D1M.</title>
        <authorList>
            <consortium name="US DOE Joint Genome Institute (JGI-PGF)"/>
            <person name="Copeland A."/>
            <person name="Lucas S."/>
            <person name="Lapidus A."/>
            <person name="Glavina del Rio T."/>
            <person name="Dalin E."/>
            <person name="Tice H."/>
            <person name="Bruce D."/>
            <person name="Goodwin L."/>
            <person name="Pitluck S."/>
            <person name="Larimer F."/>
            <person name="Land M.L."/>
            <person name="Hauser L."/>
            <person name="Tiedje J."/>
            <person name="Richardson P."/>
        </authorList>
    </citation>
    <scope>NUCLEOTIDE SEQUENCE [LARGE SCALE GENOMIC DNA]</scope>
    <source>
        <strain evidence="3">ATCC 700544 / DSM 17151 / LMG 18924 / NCIMB 13744 / C4D1M</strain>
    </source>
</reference>
<gene>
    <name evidence="2" type="ORF">BgramDRAFT_0607</name>
</gene>
<feature type="chain" id="PRO_5002763154" description="Secreted protein" evidence="1">
    <location>
        <begin position="17"/>
        <end position="68"/>
    </location>
</feature>
<protein>
    <recommendedName>
        <fullName evidence="4">Secreted protein</fullName>
    </recommendedName>
</protein>
<evidence type="ECO:0000313" key="3">
    <source>
        <dbReference type="Proteomes" id="UP000005045"/>
    </source>
</evidence>
<evidence type="ECO:0008006" key="4">
    <source>
        <dbReference type="Google" id="ProtNLM"/>
    </source>
</evidence>
<dbReference type="Proteomes" id="UP000005045">
    <property type="component" value="Unassembled WGS sequence"/>
</dbReference>
<keyword evidence="1" id="KW-0732">Signal</keyword>
<organism evidence="2 3">
    <name type="scientific">Paraburkholderia graminis (strain ATCC 700544 / DSM 17151 / LMG 18924 / NCIMB 13744 / C4D1M)</name>
    <dbReference type="NCBI Taxonomy" id="396598"/>
    <lineage>
        <taxon>Bacteria</taxon>
        <taxon>Pseudomonadati</taxon>
        <taxon>Pseudomonadota</taxon>
        <taxon>Betaproteobacteria</taxon>
        <taxon>Burkholderiales</taxon>
        <taxon>Burkholderiaceae</taxon>
        <taxon>Paraburkholderia</taxon>
    </lineage>
</organism>
<dbReference type="AlphaFoldDB" id="B1FTG6"/>
<dbReference type="EMBL" id="ABLD01000001">
    <property type="protein sequence ID" value="EDT13227.1"/>
    <property type="molecule type" value="Genomic_DNA"/>
</dbReference>
<evidence type="ECO:0000313" key="2">
    <source>
        <dbReference type="EMBL" id="EDT13227.1"/>
    </source>
</evidence>
<comment type="caution">
    <text evidence="2">The sequence shown here is derived from an EMBL/GenBank/DDBJ whole genome shotgun (WGS) entry which is preliminary data.</text>
</comment>
<feature type="signal peptide" evidence="1">
    <location>
        <begin position="1"/>
        <end position="16"/>
    </location>
</feature>
<proteinExistence type="predicted"/>
<sequence length="68" mass="7306">MSYMTALPFIASVSFARLPASVTLPLPAVSNQCMAWLGPAWKTRPLATANNHAWLSARNMPAASCVNM</sequence>